<evidence type="ECO:0000313" key="1">
    <source>
        <dbReference type="EMBL" id="CAG8638282.1"/>
    </source>
</evidence>
<organism evidence="1 2">
    <name type="scientific">Scutellospora calospora</name>
    <dbReference type="NCBI Taxonomy" id="85575"/>
    <lineage>
        <taxon>Eukaryota</taxon>
        <taxon>Fungi</taxon>
        <taxon>Fungi incertae sedis</taxon>
        <taxon>Mucoromycota</taxon>
        <taxon>Glomeromycotina</taxon>
        <taxon>Glomeromycetes</taxon>
        <taxon>Diversisporales</taxon>
        <taxon>Gigasporaceae</taxon>
        <taxon>Scutellospora</taxon>
    </lineage>
</organism>
<gene>
    <name evidence="1" type="ORF">SCALOS_LOCUS8227</name>
</gene>
<feature type="non-terminal residue" evidence="1">
    <location>
        <position position="1"/>
    </location>
</feature>
<dbReference type="EMBL" id="CAJVPM010021048">
    <property type="protein sequence ID" value="CAG8638282.1"/>
    <property type="molecule type" value="Genomic_DNA"/>
</dbReference>
<comment type="caution">
    <text evidence="1">The sequence shown here is derived from an EMBL/GenBank/DDBJ whole genome shotgun (WGS) entry which is preliminary data.</text>
</comment>
<evidence type="ECO:0000313" key="2">
    <source>
        <dbReference type="Proteomes" id="UP000789860"/>
    </source>
</evidence>
<reference evidence="1" key="1">
    <citation type="submission" date="2021-06" db="EMBL/GenBank/DDBJ databases">
        <authorList>
            <person name="Kallberg Y."/>
            <person name="Tangrot J."/>
            <person name="Rosling A."/>
        </authorList>
    </citation>
    <scope>NUCLEOTIDE SEQUENCE</scope>
    <source>
        <strain evidence="1">AU212A</strain>
    </source>
</reference>
<sequence>LSVVIPNMLTEPLNMSSPIKAVKKSHHISSPPPITTLMPQKPIQQTFPETTHTSPIKEITTATVSYDNSSPTLPVKLFINDSLSDATPISPTRSFFVKDLPESSFEKKLPNLPKENIQSSTTFSSIALTSHRRKTIPVQSKRESMTIPPLKKNIPIYTTKNGNEGSQISPSKFDMPELDPLSKVQRSSDIEESTLKRTLSDPTSNTHVLPTLNITLSNDTDSWKLQDESLPTSSNRFKLDLDSSKLTENVNFNQQFEMRKSKNPFLYKVVGQKSGNKKKSLLSVQDSSTYVMEMQETHSTNDNTNSENSNKRELPVKSYSILRKPLPTYSSSSSKKSKLTNKSNKLPNSLTITLRNSGSFHTYTSSDDLKSVATGRTKRRTLKPVQIPKSPYSSIRPKRDTLSPNSTLKKNPFLKHIKTKVKGSGDHNLPEYTSSKSKMSFMVPHNLASVEYRKYNRSMPDLTARVRHNKFNKAFKRNNVTVPDFTRVNSVIKDSVRKKDVDIDMTFKQDADLNPSRVTKFSINLYDESESSELFKPGSPWIHLPHLDEYIKSLPQTEFSDPKDLMTLEEYEKFIKFSKPDKSGELMFPPMNQIPEEVSLEDLESNMLKKPSKFLGIEMIQGRRNDWLDAAVDGILAVEGYIGTQTSPDKMTIFEILRDFFQFLTLVLSFGSPGVFQSW</sequence>
<keyword evidence="2" id="KW-1185">Reference proteome</keyword>
<feature type="non-terminal residue" evidence="1">
    <location>
        <position position="679"/>
    </location>
</feature>
<proteinExistence type="predicted"/>
<dbReference type="Proteomes" id="UP000789860">
    <property type="component" value="Unassembled WGS sequence"/>
</dbReference>
<name>A0ACA9N817_9GLOM</name>
<protein>
    <submittedName>
        <fullName evidence="1">6655_t:CDS:1</fullName>
    </submittedName>
</protein>
<accession>A0ACA9N817</accession>